<dbReference type="SMART" id="SM00232">
    <property type="entry name" value="JAB_MPN"/>
    <property type="match status" value="1"/>
</dbReference>
<dbReference type="GO" id="GO:0003743">
    <property type="term" value="F:translation initiation factor activity"/>
    <property type="evidence" value="ECO:0007669"/>
    <property type="project" value="UniProtKB-UniRule"/>
</dbReference>
<dbReference type="InterPro" id="IPR045810">
    <property type="entry name" value="eIF3h_C"/>
</dbReference>
<feature type="region of interest" description="Disordered" evidence="5">
    <location>
        <begin position="284"/>
        <end position="303"/>
    </location>
</feature>
<keyword evidence="1 4" id="KW-0963">Cytoplasm</keyword>
<evidence type="ECO:0000256" key="5">
    <source>
        <dbReference type="SAM" id="MobiDB-lite"/>
    </source>
</evidence>
<keyword evidence="3 4" id="KW-0648">Protein biosynthesis</keyword>
<comment type="function">
    <text evidence="4">Component of the eukaryotic translation initiation factor 3 (eIF-3) complex, which is involved in protein synthesis of a specialized repertoire of mRNAs and, together with other initiation factors, stimulates binding of mRNA and methionyl-tRNAi to the 40S ribosome. The eIF-3 complex specifically targets and initiates translation of a subset of mRNAs involved in cell proliferation.</text>
</comment>
<dbReference type="Pfam" id="PF01398">
    <property type="entry name" value="JAB"/>
    <property type="match status" value="1"/>
</dbReference>
<accession>A0A9W8DZY1</accession>
<feature type="domain" description="MPN" evidence="6">
    <location>
        <begin position="36"/>
        <end position="164"/>
    </location>
</feature>
<dbReference type="InterPro" id="IPR000555">
    <property type="entry name" value="JAMM/MPN+_dom"/>
</dbReference>
<dbReference type="OrthoDB" id="10265695at2759"/>
<dbReference type="EMBL" id="JANBPY010001995">
    <property type="protein sequence ID" value="KAJ1957160.1"/>
    <property type="molecule type" value="Genomic_DNA"/>
</dbReference>
<dbReference type="GO" id="GO:0033290">
    <property type="term" value="C:eukaryotic 48S preinitiation complex"/>
    <property type="evidence" value="ECO:0007669"/>
    <property type="project" value="UniProtKB-UniRule"/>
</dbReference>
<reference evidence="7" key="1">
    <citation type="submission" date="2022-07" db="EMBL/GenBank/DDBJ databases">
        <title>Phylogenomic reconstructions and comparative analyses of Kickxellomycotina fungi.</title>
        <authorList>
            <person name="Reynolds N.K."/>
            <person name="Stajich J.E."/>
            <person name="Barry K."/>
            <person name="Grigoriev I.V."/>
            <person name="Crous P."/>
            <person name="Smith M.E."/>
        </authorList>
    </citation>
    <scope>NUCLEOTIDE SEQUENCE</scope>
    <source>
        <strain evidence="7">RSA 1196</strain>
    </source>
</reference>
<proteinExistence type="inferred from homology"/>
<protein>
    <recommendedName>
        <fullName evidence="4">Eukaryotic translation initiation factor 3 subunit H</fullName>
        <shortName evidence="4">eIF3h</shortName>
    </recommendedName>
</protein>
<dbReference type="Proteomes" id="UP001150925">
    <property type="component" value="Unassembled WGS sequence"/>
</dbReference>
<evidence type="ECO:0000313" key="7">
    <source>
        <dbReference type="EMBL" id="KAJ1957160.1"/>
    </source>
</evidence>
<dbReference type="InterPro" id="IPR027524">
    <property type="entry name" value="eIF3h"/>
</dbReference>
<comment type="subcellular location">
    <subcellularLocation>
        <location evidence="4">Cytoplasm</location>
    </subcellularLocation>
</comment>
<dbReference type="HAMAP" id="MF_03007">
    <property type="entry name" value="eIF3h"/>
    <property type="match status" value="1"/>
</dbReference>
<gene>
    <name evidence="7" type="ORF">IWQ62_005151</name>
</gene>
<dbReference type="Pfam" id="PF19445">
    <property type="entry name" value="eIF3h_C"/>
    <property type="match status" value="1"/>
</dbReference>
<comment type="caution">
    <text evidence="7">The sequence shown here is derived from an EMBL/GenBank/DDBJ whole genome shotgun (WGS) entry which is preliminary data.</text>
</comment>
<keyword evidence="2 4" id="KW-0396">Initiation factor</keyword>
<evidence type="ECO:0000256" key="3">
    <source>
        <dbReference type="ARBA" id="ARBA00022917"/>
    </source>
</evidence>
<organism evidence="7 8">
    <name type="scientific">Dispira parvispora</name>
    <dbReference type="NCBI Taxonomy" id="1520584"/>
    <lineage>
        <taxon>Eukaryota</taxon>
        <taxon>Fungi</taxon>
        <taxon>Fungi incertae sedis</taxon>
        <taxon>Zoopagomycota</taxon>
        <taxon>Kickxellomycotina</taxon>
        <taxon>Dimargaritomycetes</taxon>
        <taxon>Dimargaritales</taxon>
        <taxon>Dimargaritaceae</taxon>
        <taxon>Dispira</taxon>
    </lineage>
</organism>
<dbReference type="GO" id="GO:0008237">
    <property type="term" value="F:metallopeptidase activity"/>
    <property type="evidence" value="ECO:0007669"/>
    <property type="project" value="InterPro"/>
</dbReference>
<dbReference type="GO" id="GO:0016282">
    <property type="term" value="C:eukaryotic 43S preinitiation complex"/>
    <property type="evidence" value="ECO:0007669"/>
    <property type="project" value="UniProtKB-UniRule"/>
</dbReference>
<dbReference type="GO" id="GO:0005852">
    <property type="term" value="C:eukaryotic translation initiation factor 3 complex"/>
    <property type="evidence" value="ECO:0007669"/>
    <property type="project" value="UniProtKB-UniRule"/>
</dbReference>
<comment type="similarity">
    <text evidence="4">Belongs to the eIF-3 subunit H family.</text>
</comment>
<dbReference type="CDD" id="cd08065">
    <property type="entry name" value="MPN_eIF3h"/>
    <property type="match status" value="1"/>
</dbReference>
<evidence type="ECO:0000259" key="6">
    <source>
        <dbReference type="PROSITE" id="PS50249"/>
    </source>
</evidence>
<dbReference type="Gene3D" id="3.40.140.10">
    <property type="entry name" value="Cytidine Deaminase, domain 2"/>
    <property type="match status" value="1"/>
</dbReference>
<evidence type="ECO:0000313" key="8">
    <source>
        <dbReference type="Proteomes" id="UP001150925"/>
    </source>
</evidence>
<evidence type="ECO:0000256" key="2">
    <source>
        <dbReference type="ARBA" id="ARBA00022540"/>
    </source>
</evidence>
<dbReference type="AlphaFoldDB" id="A0A9W8DZY1"/>
<keyword evidence="8" id="KW-1185">Reference proteome</keyword>
<dbReference type="InterPro" id="IPR050242">
    <property type="entry name" value="JAMM_MPN+_peptidase_M67A"/>
</dbReference>
<dbReference type="PROSITE" id="PS50249">
    <property type="entry name" value="MPN"/>
    <property type="match status" value="1"/>
</dbReference>
<comment type="subunit">
    <text evidence="4">Component of the eukaryotic translation initiation factor 3 (eIF-3) complex.</text>
</comment>
<dbReference type="InterPro" id="IPR037518">
    <property type="entry name" value="MPN"/>
</dbReference>
<sequence>MSKTAASALLTSDNTTVSASVAAALDIEGNNPVNLVQVEALVVMKIIKHSREASPEVATGQLLGLDVETTLEITNCYPVPSGGSEDSTQYQMDMMQCLREVNTDNNAVGWYQSVHFNTVLDHSILEMQYNYQKNLKKSVLLAYDLSRSTRGNVALRAFRLAPAFMDIYKKGEFTAQNFSVAGLSHSNILEEIPLVIHNSSLLNVLMYELDEQNAPVTSLEEATATPSPLASALDLCLDPCLEKNIEVLLDSLDRFNSTRQQYQHWQRSMTREQQKIQQYQQRRRLENAARTASGQEPLPEESEAQVAAMFPLPKEPSRLNHLVATGKVENYCKQLNQFSGPTFAKLFAVRELQN</sequence>
<evidence type="ECO:0000256" key="4">
    <source>
        <dbReference type="HAMAP-Rule" id="MF_03007"/>
    </source>
</evidence>
<evidence type="ECO:0000256" key="1">
    <source>
        <dbReference type="ARBA" id="ARBA00022490"/>
    </source>
</evidence>
<dbReference type="GO" id="GO:0001732">
    <property type="term" value="P:formation of cytoplasmic translation initiation complex"/>
    <property type="evidence" value="ECO:0007669"/>
    <property type="project" value="UniProtKB-UniRule"/>
</dbReference>
<name>A0A9W8DZY1_9FUNG</name>
<dbReference type="PANTHER" id="PTHR10410">
    <property type="entry name" value="EUKARYOTIC TRANSLATION INITIATION FACTOR 3 -RELATED"/>
    <property type="match status" value="1"/>
</dbReference>